<organism evidence="3 4">
    <name type="scientific">Cyphellophora europaea (strain CBS 101466)</name>
    <name type="common">Phialophora europaea</name>
    <dbReference type="NCBI Taxonomy" id="1220924"/>
    <lineage>
        <taxon>Eukaryota</taxon>
        <taxon>Fungi</taxon>
        <taxon>Dikarya</taxon>
        <taxon>Ascomycota</taxon>
        <taxon>Pezizomycotina</taxon>
        <taxon>Eurotiomycetes</taxon>
        <taxon>Chaetothyriomycetidae</taxon>
        <taxon>Chaetothyriales</taxon>
        <taxon>Cyphellophoraceae</taxon>
        <taxon>Cyphellophora</taxon>
    </lineage>
</organism>
<dbReference type="EMBL" id="KB822724">
    <property type="protein sequence ID" value="ETN37084.1"/>
    <property type="molecule type" value="Genomic_DNA"/>
</dbReference>
<dbReference type="AlphaFoldDB" id="W2RMX4"/>
<feature type="chain" id="PRO_5004824339" evidence="2">
    <location>
        <begin position="17"/>
        <end position="143"/>
    </location>
</feature>
<gene>
    <name evidence="3" type="ORF">HMPREF1541_08074</name>
</gene>
<feature type="region of interest" description="Disordered" evidence="1">
    <location>
        <begin position="23"/>
        <end position="61"/>
    </location>
</feature>
<dbReference type="Proteomes" id="UP000030752">
    <property type="component" value="Unassembled WGS sequence"/>
</dbReference>
<dbReference type="HOGENOM" id="CLU_1806094_0_0_1"/>
<sequence length="143" mass="14095">MKSVLIALPLLALAHALPGAPESGASMPAGTAAPEPIPTDKPEGPHISITSYDSPWSSGDSTWTVKTAVSYETASNYTSMMTGKPTSASAAVLTTASVSPSGHSSATSAAASGSQSAEPYHGAANKVAGGAGALLFAGLAYFL</sequence>
<dbReference type="GeneID" id="19975413"/>
<feature type="compositionally biased region" description="Polar residues" evidence="1">
    <location>
        <begin position="48"/>
        <end position="61"/>
    </location>
</feature>
<proteinExistence type="predicted"/>
<protein>
    <submittedName>
        <fullName evidence="3">Uncharacterized protein</fullName>
    </submittedName>
</protein>
<keyword evidence="4" id="KW-1185">Reference proteome</keyword>
<reference evidence="3 4" key="1">
    <citation type="submission" date="2013-03" db="EMBL/GenBank/DDBJ databases">
        <title>The Genome Sequence of Phialophora europaea CBS 101466.</title>
        <authorList>
            <consortium name="The Broad Institute Genomics Platform"/>
            <person name="Cuomo C."/>
            <person name="de Hoog S."/>
            <person name="Gorbushina A."/>
            <person name="Walker B."/>
            <person name="Young S.K."/>
            <person name="Zeng Q."/>
            <person name="Gargeya S."/>
            <person name="Fitzgerald M."/>
            <person name="Haas B."/>
            <person name="Abouelleil A."/>
            <person name="Allen A.W."/>
            <person name="Alvarado L."/>
            <person name="Arachchi H.M."/>
            <person name="Berlin A.M."/>
            <person name="Chapman S.B."/>
            <person name="Gainer-Dewar J."/>
            <person name="Goldberg J."/>
            <person name="Griggs A."/>
            <person name="Gujja S."/>
            <person name="Hansen M."/>
            <person name="Howarth C."/>
            <person name="Imamovic A."/>
            <person name="Ireland A."/>
            <person name="Larimer J."/>
            <person name="McCowan C."/>
            <person name="Murphy C."/>
            <person name="Pearson M."/>
            <person name="Poon T.W."/>
            <person name="Priest M."/>
            <person name="Roberts A."/>
            <person name="Saif S."/>
            <person name="Shea T."/>
            <person name="Sisk P."/>
            <person name="Sykes S."/>
            <person name="Wortman J."/>
            <person name="Nusbaum C."/>
            <person name="Birren B."/>
        </authorList>
    </citation>
    <scope>NUCLEOTIDE SEQUENCE [LARGE SCALE GENOMIC DNA]</scope>
    <source>
        <strain evidence="3 4">CBS 101466</strain>
    </source>
</reference>
<evidence type="ECO:0000256" key="1">
    <source>
        <dbReference type="SAM" id="MobiDB-lite"/>
    </source>
</evidence>
<feature type="signal peptide" evidence="2">
    <location>
        <begin position="1"/>
        <end position="16"/>
    </location>
</feature>
<keyword evidence="2" id="KW-0732">Signal</keyword>
<dbReference type="InParanoid" id="W2RMX4"/>
<name>W2RMX4_CYPE1</name>
<dbReference type="VEuPathDB" id="FungiDB:HMPREF1541_08074"/>
<accession>W2RMX4</accession>
<evidence type="ECO:0000313" key="4">
    <source>
        <dbReference type="Proteomes" id="UP000030752"/>
    </source>
</evidence>
<evidence type="ECO:0000313" key="3">
    <source>
        <dbReference type="EMBL" id="ETN37084.1"/>
    </source>
</evidence>
<dbReference type="RefSeq" id="XP_008720616.1">
    <property type="nucleotide sequence ID" value="XM_008722394.1"/>
</dbReference>
<evidence type="ECO:0000256" key="2">
    <source>
        <dbReference type="SAM" id="SignalP"/>
    </source>
</evidence>